<evidence type="ECO:0000313" key="1">
    <source>
        <dbReference type="EMBL" id="KII83766.1"/>
    </source>
</evidence>
<keyword evidence="2" id="KW-1185">Reference proteome</keyword>
<accession>A0A0C9SKH9</accession>
<reference evidence="1 2" key="1">
    <citation type="submission" date="2014-06" db="EMBL/GenBank/DDBJ databases">
        <title>Evolutionary Origins and Diversification of the Mycorrhizal Mutualists.</title>
        <authorList>
            <consortium name="DOE Joint Genome Institute"/>
            <consortium name="Mycorrhizal Genomics Consortium"/>
            <person name="Kohler A."/>
            <person name="Kuo A."/>
            <person name="Nagy L.G."/>
            <person name="Floudas D."/>
            <person name="Copeland A."/>
            <person name="Barry K.W."/>
            <person name="Cichocki N."/>
            <person name="Veneault-Fourrey C."/>
            <person name="LaButti K."/>
            <person name="Lindquist E.A."/>
            <person name="Lipzen A."/>
            <person name="Lundell T."/>
            <person name="Morin E."/>
            <person name="Murat C."/>
            <person name="Riley R."/>
            <person name="Ohm R."/>
            <person name="Sun H."/>
            <person name="Tunlid A."/>
            <person name="Henrissat B."/>
            <person name="Grigoriev I.V."/>
            <person name="Hibbett D.S."/>
            <person name="Martin F."/>
        </authorList>
    </citation>
    <scope>NUCLEOTIDE SEQUENCE [LARGE SCALE GENOMIC DNA]</scope>
    <source>
        <strain evidence="1 2">FD-325 SS-3</strain>
    </source>
</reference>
<dbReference type="EMBL" id="KN832574">
    <property type="protein sequence ID" value="KII83766.1"/>
    <property type="molecule type" value="Genomic_DNA"/>
</dbReference>
<gene>
    <name evidence="1" type="ORF">PLICRDRAFT_702341</name>
</gene>
<evidence type="ECO:0000313" key="2">
    <source>
        <dbReference type="Proteomes" id="UP000053263"/>
    </source>
</evidence>
<sequence length="424" mass="46652">MQTATTILQHPLSAGFAPHPNSPWKALRSCYAPPYVLTSDPWSSATNVWHLAKGTTVPSLVTNLQPPIPLTPWPSHQWATTVPEHAVIIVCFHTDSNMSVVRAHSLVTGDLLTEVELTGRLVHTSFRHVTADKIALTVADAQRRPQIILYDVHPGGLRETKRIGSDEAICHTPGDENLIPLLLADNGDLLTSATAIPSSTLTLSLGSSQLLLESSSVADYMDVRSLAVISPTSIVIAVCESHSAYDFEAGECTIHCVVFSPLQSSWRAHIAHEVKSITHHPALGCIVALGSVYDPNEPVRRHLMTFLDAQTGAVLREEAIPLAEHDDIVAVECTSSDRFVFVLKTGRVYVALLRQILESGLHGMRDALRTLEKPEPYNAKARKAGDDWKWVDHVIVEPERLLVFPLRGPDFYVVDFDVIVFKRH</sequence>
<name>A0A0C9SKH9_PLICR</name>
<dbReference type="HOGENOM" id="CLU_604184_0_0_1"/>
<evidence type="ECO:0008006" key="3">
    <source>
        <dbReference type="Google" id="ProtNLM"/>
    </source>
</evidence>
<dbReference type="Proteomes" id="UP000053263">
    <property type="component" value="Unassembled WGS sequence"/>
</dbReference>
<protein>
    <recommendedName>
        <fullName evidence="3">Cleavage/polyadenylation specificity factor A subunit N-terminal domain-containing protein</fullName>
    </recommendedName>
</protein>
<dbReference type="AlphaFoldDB" id="A0A0C9SKH9"/>
<proteinExistence type="predicted"/>
<organism evidence="1 2">
    <name type="scientific">Plicaturopsis crispa FD-325 SS-3</name>
    <dbReference type="NCBI Taxonomy" id="944288"/>
    <lineage>
        <taxon>Eukaryota</taxon>
        <taxon>Fungi</taxon>
        <taxon>Dikarya</taxon>
        <taxon>Basidiomycota</taxon>
        <taxon>Agaricomycotina</taxon>
        <taxon>Agaricomycetes</taxon>
        <taxon>Agaricomycetidae</taxon>
        <taxon>Amylocorticiales</taxon>
        <taxon>Amylocorticiaceae</taxon>
        <taxon>Plicatura</taxon>
        <taxon>Plicaturopsis crispa</taxon>
    </lineage>
</organism>
<dbReference type="OrthoDB" id="3252873at2759"/>